<evidence type="ECO:0000313" key="4">
    <source>
        <dbReference type="Proteomes" id="UP001642540"/>
    </source>
</evidence>
<evidence type="ECO:0000256" key="1">
    <source>
        <dbReference type="SAM" id="MobiDB-lite"/>
    </source>
</evidence>
<dbReference type="Proteomes" id="UP001642540">
    <property type="component" value="Unassembled WGS sequence"/>
</dbReference>
<sequence>MKKYQQLLIVSLGLVSFICFLIYKHEYDRLRNVLEVLEVFGSPPPRSQLEVNQNRGGGLMPGSINELNLGQGGNQYEGNKHDQFDDTFIPKNGHGVGPPDDLIPGDDLKGNDGGGNQGTHNKNGNVIQNPVVNSGEVMDNGIDDAGDGHGMIGKIGASKVKKVVQRQESIFKERQKANIV</sequence>
<feature type="transmembrane region" description="Helical" evidence="2">
    <location>
        <begin position="6"/>
        <end position="23"/>
    </location>
</feature>
<proteinExistence type="predicted"/>
<keyword evidence="4" id="KW-1185">Reference proteome</keyword>
<feature type="region of interest" description="Disordered" evidence="1">
    <location>
        <begin position="91"/>
        <end position="134"/>
    </location>
</feature>
<keyword evidence="2" id="KW-0472">Membrane</keyword>
<organism evidence="3 4">
    <name type="scientific">Orchesella dallaii</name>
    <dbReference type="NCBI Taxonomy" id="48710"/>
    <lineage>
        <taxon>Eukaryota</taxon>
        <taxon>Metazoa</taxon>
        <taxon>Ecdysozoa</taxon>
        <taxon>Arthropoda</taxon>
        <taxon>Hexapoda</taxon>
        <taxon>Collembola</taxon>
        <taxon>Entomobryomorpha</taxon>
        <taxon>Entomobryoidea</taxon>
        <taxon>Orchesellidae</taxon>
        <taxon>Orchesellinae</taxon>
        <taxon>Orchesella</taxon>
    </lineage>
</organism>
<keyword evidence="2" id="KW-0812">Transmembrane</keyword>
<dbReference type="EMBL" id="CAXLJM020000101">
    <property type="protein sequence ID" value="CAL8133675.1"/>
    <property type="molecule type" value="Genomic_DNA"/>
</dbReference>
<reference evidence="3 4" key="1">
    <citation type="submission" date="2024-08" db="EMBL/GenBank/DDBJ databases">
        <authorList>
            <person name="Cucini C."/>
            <person name="Frati F."/>
        </authorList>
    </citation>
    <scope>NUCLEOTIDE SEQUENCE [LARGE SCALE GENOMIC DNA]</scope>
</reference>
<feature type="compositionally biased region" description="Polar residues" evidence="1">
    <location>
        <begin position="122"/>
        <end position="132"/>
    </location>
</feature>
<protein>
    <submittedName>
        <fullName evidence="3">Uncharacterized protein</fullName>
    </submittedName>
</protein>
<evidence type="ECO:0000313" key="3">
    <source>
        <dbReference type="EMBL" id="CAL8133675.1"/>
    </source>
</evidence>
<name>A0ABP1RR43_9HEXA</name>
<gene>
    <name evidence="3" type="ORF">ODALV1_LOCUS25172</name>
</gene>
<evidence type="ECO:0000256" key="2">
    <source>
        <dbReference type="SAM" id="Phobius"/>
    </source>
</evidence>
<accession>A0ABP1RR43</accession>
<comment type="caution">
    <text evidence="3">The sequence shown here is derived from an EMBL/GenBank/DDBJ whole genome shotgun (WGS) entry which is preliminary data.</text>
</comment>
<keyword evidence="2" id="KW-1133">Transmembrane helix</keyword>